<accession>A0A4U6VU77</accession>
<keyword evidence="1" id="KW-0732">Signal</keyword>
<evidence type="ECO:0000256" key="1">
    <source>
        <dbReference type="SAM" id="SignalP"/>
    </source>
</evidence>
<evidence type="ECO:0008006" key="4">
    <source>
        <dbReference type="Google" id="ProtNLM"/>
    </source>
</evidence>
<feature type="chain" id="PRO_5020796913" description="Bifunctional inhibitor/plant lipid transfer protein/seed storage helical domain-containing protein" evidence="1">
    <location>
        <begin position="26"/>
        <end position="122"/>
    </location>
</feature>
<name>A0A4U6VU77_SETVI</name>
<evidence type="ECO:0000313" key="2">
    <source>
        <dbReference type="EMBL" id="TKW31459.1"/>
    </source>
</evidence>
<organism evidence="2 3">
    <name type="scientific">Setaria viridis</name>
    <name type="common">Green bristlegrass</name>
    <name type="synonym">Setaria italica subsp. viridis</name>
    <dbReference type="NCBI Taxonomy" id="4556"/>
    <lineage>
        <taxon>Eukaryota</taxon>
        <taxon>Viridiplantae</taxon>
        <taxon>Streptophyta</taxon>
        <taxon>Embryophyta</taxon>
        <taxon>Tracheophyta</taxon>
        <taxon>Spermatophyta</taxon>
        <taxon>Magnoliopsida</taxon>
        <taxon>Liliopsida</taxon>
        <taxon>Poales</taxon>
        <taxon>Poaceae</taxon>
        <taxon>PACMAD clade</taxon>
        <taxon>Panicoideae</taxon>
        <taxon>Panicodae</taxon>
        <taxon>Paniceae</taxon>
        <taxon>Cenchrinae</taxon>
        <taxon>Setaria</taxon>
    </lineage>
</organism>
<protein>
    <recommendedName>
        <fullName evidence="4">Bifunctional inhibitor/plant lipid transfer protein/seed storage helical domain-containing protein</fullName>
    </recommendedName>
</protein>
<keyword evidence="3" id="KW-1185">Reference proteome</keyword>
<dbReference type="Gramene" id="TKW31459">
    <property type="protein sequence ID" value="TKW31459"/>
    <property type="gene ID" value="SEVIR_2G107900v2"/>
</dbReference>
<feature type="signal peptide" evidence="1">
    <location>
        <begin position="1"/>
        <end position="25"/>
    </location>
</feature>
<evidence type="ECO:0000313" key="3">
    <source>
        <dbReference type="Proteomes" id="UP000298652"/>
    </source>
</evidence>
<proteinExistence type="predicted"/>
<reference evidence="2" key="1">
    <citation type="submission" date="2019-03" db="EMBL/GenBank/DDBJ databases">
        <title>WGS assembly of Setaria viridis.</title>
        <authorList>
            <person name="Huang P."/>
            <person name="Jenkins J."/>
            <person name="Grimwood J."/>
            <person name="Barry K."/>
            <person name="Healey A."/>
            <person name="Mamidi S."/>
            <person name="Sreedasyam A."/>
            <person name="Shu S."/>
            <person name="Feldman M."/>
            <person name="Wu J."/>
            <person name="Yu Y."/>
            <person name="Chen C."/>
            <person name="Johnson J."/>
            <person name="Rokhsar D."/>
            <person name="Baxter I."/>
            <person name="Schmutz J."/>
            <person name="Brutnell T."/>
            <person name="Kellogg E."/>
        </authorList>
    </citation>
    <scope>NUCLEOTIDE SEQUENCE [LARGE SCALE GENOMIC DNA]</scope>
</reference>
<dbReference type="EMBL" id="CM016553">
    <property type="protein sequence ID" value="TKW31459.1"/>
    <property type="molecule type" value="Genomic_DNA"/>
</dbReference>
<sequence length="122" mass="12336">MAPKSAAALVLLAAMIAGLAPPLQAQIDVFLSVVDSVCSGDGAMNSCARQLVPSEGATIPPYCCSALLNAAITSGGGTWCACGFRKMAAAFLGVDVDRRCQAANNGRVAKLKDFCMGAPDGI</sequence>
<dbReference type="AlphaFoldDB" id="A0A4U6VU77"/>
<gene>
    <name evidence="2" type="ORF">SEVIR_2G107900v2</name>
</gene>
<dbReference type="OMA" id="NTMEEVC"/>
<dbReference type="Proteomes" id="UP000298652">
    <property type="component" value="Chromosome 2"/>
</dbReference>